<protein>
    <submittedName>
        <fullName evidence="1">Uncharacterized protein</fullName>
    </submittedName>
</protein>
<dbReference type="EMBL" id="CM056741">
    <property type="protein sequence ID" value="KAJ8687008.1"/>
    <property type="molecule type" value="Genomic_DNA"/>
</dbReference>
<keyword evidence="2" id="KW-1185">Reference proteome</keyword>
<evidence type="ECO:0000313" key="1">
    <source>
        <dbReference type="EMBL" id="KAJ8687008.1"/>
    </source>
</evidence>
<reference evidence="1" key="1">
    <citation type="submission" date="2023-04" db="EMBL/GenBank/DDBJ databases">
        <title>A chromosome-level genome assembly of the parasitoid wasp Eretmocerus hayati.</title>
        <authorList>
            <person name="Zhong Y."/>
            <person name="Liu S."/>
            <person name="Liu Y."/>
        </authorList>
    </citation>
    <scope>NUCLEOTIDE SEQUENCE</scope>
    <source>
        <strain evidence="1">ZJU_SS_LIU_2023</strain>
    </source>
</reference>
<name>A0ACC2PU44_9HYME</name>
<organism evidence="1 2">
    <name type="scientific">Eretmocerus hayati</name>
    <dbReference type="NCBI Taxonomy" id="131215"/>
    <lineage>
        <taxon>Eukaryota</taxon>
        <taxon>Metazoa</taxon>
        <taxon>Ecdysozoa</taxon>
        <taxon>Arthropoda</taxon>
        <taxon>Hexapoda</taxon>
        <taxon>Insecta</taxon>
        <taxon>Pterygota</taxon>
        <taxon>Neoptera</taxon>
        <taxon>Endopterygota</taxon>
        <taxon>Hymenoptera</taxon>
        <taxon>Apocrita</taxon>
        <taxon>Proctotrupomorpha</taxon>
        <taxon>Chalcidoidea</taxon>
        <taxon>Aphelinidae</taxon>
        <taxon>Aphelininae</taxon>
        <taxon>Eretmocerus</taxon>
    </lineage>
</organism>
<dbReference type="Proteomes" id="UP001239111">
    <property type="component" value="Chromosome 1"/>
</dbReference>
<gene>
    <name evidence="1" type="ORF">QAD02_022802</name>
</gene>
<sequence length="114" mass="13482">MEFEYLASALAYFKIQYIHSISDQLVYEFNSQNICQIFYEDKASSVPRLTVSEIHKIFFQGLHPVTVANELKELFVELAHTIDKKIIKFQSAKSTNRDRFENKDLCDHRMTTWE</sequence>
<comment type="caution">
    <text evidence="1">The sequence shown here is derived from an EMBL/GenBank/DDBJ whole genome shotgun (WGS) entry which is preliminary data.</text>
</comment>
<proteinExistence type="predicted"/>
<accession>A0ACC2PU44</accession>
<evidence type="ECO:0000313" key="2">
    <source>
        <dbReference type="Proteomes" id="UP001239111"/>
    </source>
</evidence>